<keyword evidence="2 4" id="KW-0378">Hydrolase</keyword>
<dbReference type="RefSeq" id="WP_010802041.1">
    <property type="nucleotide sequence ID" value="NZ_KE159519.1"/>
</dbReference>
<dbReference type="AlphaFoldDB" id="S0GIK3"/>
<dbReference type="HOGENOM" id="CLU_1128138_0_0_10"/>
<evidence type="ECO:0000256" key="3">
    <source>
        <dbReference type="ARBA" id="ARBA00023295"/>
    </source>
</evidence>
<dbReference type="EMBL" id="ASSQ01000013">
    <property type="protein sequence ID" value="EOS17801.1"/>
    <property type="molecule type" value="Genomic_DNA"/>
</dbReference>
<dbReference type="Pfam" id="PF00295">
    <property type="entry name" value="Glyco_hydro_28"/>
    <property type="match status" value="1"/>
</dbReference>
<proteinExistence type="inferred from homology"/>
<gene>
    <name evidence="5" type="ORF">C803_02815</name>
</gene>
<dbReference type="SUPFAM" id="SSF51126">
    <property type="entry name" value="Pectin lyase-like"/>
    <property type="match status" value="1"/>
</dbReference>
<dbReference type="PANTHER" id="PTHR31339">
    <property type="entry name" value="PECTIN LYASE-RELATED"/>
    <property type="match status" value="1"/>
</dbReference>
<comment type="similarity">
    <text evidence="1 4">Belongs to the glycosyl hydrolase 28 family.</text>
</comment>
<dbReference type="InterPro" id="IPR012334">
    <property type="entry name" value="Pectin_lyas_fold"/>
</dbReference>
<evidence type="ECO:0000256" key="4">
    <source>
        <dbReference type="RuleBase" id="RU361169"/>
    </source>
</evidence>
<protein>
    <recommendedName>
        <fullName evidence="7">Pectate lyase superfamily protein domain-containing protein</fullName>
    </recommendedName>
</protein>
<dbReference type="Proteomes" id="UP000014140">
    <property type="component" value="Unassembled WGS sequence"/>
</dbReference>
<evidence type="ECO:0000313" key="6">
    <source>
        <dbReference type="Proteomes" id="UP000014140"/>
    </source>
</evidence>
<reference evidence="5 6" key="1">
    <citation type="submission" date="2013-04" db="EMBL/GenBank/DDBJ databases">
        <title>The Genome Sequence of Parabacteroides goldsteinii dnLKV18.</title>
        <authorList>
            <consortium name="The Broad Institute Genomics Platform"/>
            <consortium name="The Broad Institute Genome Sequencing Center for Infectious Disease"/>
            <person name="Earl A."/>
            <person name="Xavier R."/>
            <person name="Kuhn K."/>
            <person name="Stappenbeck T."/>
            <person name="Walker B."/>
            <person name="Young S."/>
            <person name="Zeng Q."/>
            <person name="Gargeya S."/>
            <person name="Fitzgerald M."/>
            <person name="Haas B."/>
            <person name="Abouelleil A."/>
            <person name="Allen A.W."/>
            <person name="Alvarado L."/>
            <person name="Arachchi H.M."/>
            <person name="Berlin A.M."/>
            <person name="Chapman S.B."/>
            <person name="Gainer-Dewar J."/>
            <person name="Goldberg J."/>
            <person name="Griggs A."/>
            <person name="Gujja S."/>
            <person name="Hansen M."/>
            <person name="Howarth C."/>
            <person name="Imamovic A."/>
            <person name="Ireland A."/>
            <person name="Larimer J."/>
            <person name="McCowan C."/>
            <person name="Murphy C."/>
            <person name="Pearson M."/>
            <person name="Poon T.W."/>
            <person name="Priest M."/>
            <person name="Roberts A."/>
            <person name="Saif S."/>
            <person name="Shea T."/>
            <person name="Sisk P."/>
            <person name="Sykes S."/>
            <person name="Wortman J."/>
            <person name="Nusbaum C."/>
            <person name="Birren B."/>
        </authorList>
    </citation>
    <scope>NUCLEOTIDE SEQUENCE [LARGE SCALE GENOMIC DNA]</scope>
    <source>
        <strain evidence="6">dnLKV18</strain>
    </source>
</reference>
<evidence type="ECO:0000256" key="2">
    <source>
        <dbReference type="ARBA" id="ARBA00022801"/>
    </source>
</evidence>
<dbReference type="PATRIC" id="fig|1235789.3.peg.2805"/>
<dbReference type="Gene3D" id="2.160.20.10">
    <property type="entry name" value="Single-stranded right-handed beta-helix, Pectin lyase-like"/>
    <property type="match status" value="1"/>
</dbReference>
<name>S0GIK3_9BACT</name>
<evidence type="ECO:0000313" key="5">
    <source>
        <dbReference type="EMBL" id="EOS17801.1"/>
    </source>
</evidence>
<accession>S0GIK3</accession>
<dbReference type="InterPro" id="IPR051801">
    <property type="entry name" value="GH28_Enzymes"/>
</dbReference>
<evidence type="ECO:0008006" key="7">
    <source>
        <dbReference type="Google" id="ProtNLM"/>
    </source>
</evidence>
<dbReference type="GO" id="GO:0005975">
    <property type="term" value="P:carbohydrate metabolic process"/>
    <property type="evidence" value="ECO:0007669"/>
    <property type="project" value="InterPro"/>
</dbReference>
<dbReference type="InterPro" id="IPR011050">
    <property type="entry name" value="Pectin_lyase_fold/virulence"/>
</dbReference>
<dbReference type="GO" id="GO:0004650">
    <property type="term" value="F:polygalacturonase activity"/>
    <property type="evidence" value="ECO:0007669"/>
    <property type="project" value="InterPro"/>
</dbReference>
<sequence>MNRNKLFAGVIGLLFFATGLSAKDYQAVMFGIKSDGVTLNTRSIQRAVDYISEQGGGRLIFYVGRYLTGSVELKSNVTIRVTEGAVLVAAPSVYDLKGTDGCNALFYAVKQKNIGIGGKGIIDGCNVAVRASIEKQLQKGHIKGAVSDYEPALVCMVGCENVKIEQITLQDAGNTAEVYKDCRNVAVDEVVVHGGTSRRKAVSLSGCDGVAMTDCYFDMEAEPLQTDGTSRRLSFVNCVTLDGKNVSCEK</sequence>
<evidence type="ECO:0000256" key="1">
    <source>
        <dbReference type="ARBA" id="ARBA00008834"/>
    </source>
</evidence>
<dbReference type="InterPro" id="IPR000743">
    <property type="entry name" value="Glyco_hydro_28"/>
</dbReference>
<keyword evidence="6" id="KW-1185">Reference proteome</keyword>
<organism evidence="5 6">
    <name type="scientific">Parabacteroides goldsteinii dnLKV18</name>
    <dbReference type="NCBI Taxonomy" id="1235789"/>
    <lineage>
        <taxon>Bacteria</taxon>
        <taxon>Pseudomonadati</taxon>
        <taxon>Bacteroidota</taxon>
        <taxon>Bacteroidia</taxon>
        <taxon>Bacteroidales</taxon>
        <taxon>Tannerellaceae</taxon>
        <taxon>Parabacteroides</taxon>
    </lineage>
</organism>
<comment type="caution">
    <text evidence="5">The sequence shown here is derived from an EMBL/GenBank/DDBJ whole genome shotgun (WGS) entry which is preliminary data.</text>
</comment>
<keyword evidence="3 4" id="KW-0326">Glycosidase</keyword>
<dbReference type="PANTHER" id="PTHR31339:SF9">
    <property type="entry name" value="PLASMIN AND FIBRONECTIN-BINDING PROTEIN A"/>
    <property type="match status" value="1"/>
</dbReference>